<dbReference type="EMBL" id="JWJH01000003">
    <property type="protein sequence ID" value="KJF69006.1"/>
    <property type="molecule type" value="Genomic_DNA"/>
</dbReference>
<reference evidence="4 5" key="1">
    <citation type="submission" date="2015-03" db="EMBL/GenBank/DDBJ databases">
        <title>Draft Genome Sequences of Agrobacterium nepotum Strain 39/7T (= CFBP 7436T = LMG 26435T) and Agrobacterium sp. Strain KFB 330 (= CFBP 8308 = LMG 28674).</title>
        <authorList>
            <person name="Kuzmanovic N."/>
            <person name="Pulawska J."/>
            <person name="Obradovic A."/>
        </authorList>
    </citation>
    <scope>NUCLEOTIDE SEQUENCE [LARGE SCALE GENOMIC DNA]</scope>
    <source>
        <strain evidence="4 5">39/7</strain>
    </source>
</reference>
<evidence type="ECO:0000313" key="5">
    <source>
        <dbReference type="Proteomes" id="UP000052068"/>
    </source>
</evidence>
<accession>A0ABR5CWC2</accession>
<dbReference type="InterPro" id="IPR012683">
    <property type="entry name" value="CHP02302_TM"/>
</dbReference>
<feature type="coiled-coil region" evidence="1">
    <location>
        <begin position="730"/>
        <end position="757"/>
    </location>
</feature>
<comment type="caution">
    <text evidence="4">The sequence shown here is derived from an EMBL/GenBank/DDBJ whole genome shotgun (WGS) entry which is preliminary data.</text>
</comment>
<feature type="region of interest" description="Disordered" evidence="2">
    <location>
        <begin position="631"/>
        <end position="650"/>
    </location>
</feature>
<feature type="transmembrane region" description="Helical" evidence="3">
    <location>
        <begin position="49"/>
        <end position="67"/>
    </location>
</feature>
<feature type="region of interest" description="Disordered" evidence="2">
    <location>
        <begin position="680"/>
        <end position="727"/>
    </location>
</feature>
<dbReference type="Pfam" id="PF13779">
    <property type="entry name" value="DUF4175"/>
    <property type="match status" value="1"/>
</dbReference>
<gene>
    <name evidence="4" type="ORF">RS75_03215</name>
</gene>
<feature type="coiled-coil region" evidence="1">
    <location>
        <begin position="526"/>
        <end position="577"/>
    </location>
</feature>
<feature type="compositionally biased region" description="Gly residues" evidence="2">
    <location>
        <begin position="827"/>
        <end position="838"/>
    </location>
</feature>
<proteinExistence type="predicted"/>
<organism evidence="4 5">
    <name type="scientific">Rhizobium nepotum 39/7</name>
    <dbReference type="NCBI Taxonomy" id="1368418"/>
    <lineage>
        <taxon>Bacteria</taxon>
        <taxon>Pseudomonadati</taxon>
        <taxon>Pseudomonadota</taxon>
        <taxon>Alphaproteobacteria</taxon>
        <taxon>Hyphomicrobiales</taxon>
        <taxon>Rhizobiaceae</taxon>
        <taxon>Rhizobium/Agrobacterium group</taxon>
        <taxon>Rhizobium</taxon>
    </lineage>
</organism>
<dbReference type="RefSeq" id="WP_045017358.1">
    <property type="nucleotide sequence ID" value="NZ_JWJH01000003.1"/>
</dbReference>
<feature type="transmembrane region" description="Helical" evidence="3">
    <location>
        <begin position="73"/>
        <end position="94"/>
    </location>
</feature>
<dbReference type="NCBIfam" id="TIGR02302">
    <property type="entry name" value="aProt_lowcomp"/>
    <property type="match status" value="1"/>
</dbReference>
<evidence type="ECO:0000256" key="1">
    <source>
        <dbReference type="SAM" id="Coils"/>
    </source>
</evidence>
<evidence type="ECO:0000313" key="4">
    <source>
        <dbReference type="EMBL" id="KJF69006.1"/>
    </source>
</evidence>
<protein>
    <submittedName>
        <fullName evidence="4">Membrane protein</fullName>
    </submittedName>
</protein>
<keyword evidence="3" id="KW-0812">Transmembrane</keyword>
<sequence>MTTAGEDRTGRKRPTGAFAQRPDLARRVVAKRFFAKIVLLSERMAPKTLWPLSIAAVFLALAWFGLFRQMPDFLRLGIVFLLVFSFIATILPILRLKWPADNDASRLLEERNGLAHQPVGVQEDEPAFDTPFSRALWKEHQIRMAERIAALNAGLPKPDIARHDRSALRAIPALFLAAAFGFSYSNGAGTVADAFRSQPAAGPLNPDIRLDAWVTPPAYTGRAPIFLTGRDATSRDAVSVPQSSKLTIRITGGDGGEEVTFEPETAGALQKLAPEAPRVDSASGDVAVQTQTRLPDQPVAPRTFALDVTESGMITANGEQWVFNVIPDQPPTIAFDNMPRRAVNGALEVGFTAKDDYGLKEAHAIIEPLGVAEGATALYPPPEFKLDLPRQNNREIKGLTSRNLTEHPMAGKRVRITLVATDGAGQTGRSPAHEMVLPGRNFSEPLAASIVEQRQIFSLDTRQVPRAIAYNEAVGLRPEETIPNTTHYLLLQSAQTRMRLAYNQEMLKDTADYLWEIALGIEDGDLSQAEKRLRDAQTALSEALQRNASDEEVAKLMQELREAMQQFMSELAQRMQNAPQANMNNQAQNVLRQRDLENMMNQIENLARSGNRDAAQEMLSQLQRMMNNLQAGRPQRQGQQGQQQSSKMRQQIDKLGEILQQQQKLMDETFKLDQALRDRMQRGDPQDGGEGEDPQMGENGQQPQQDQQGQQGQQGENGQQGGQPNDQMTAEQLREALKNLRAQQDALGKQLGELQQGLRDLGMEPGENFGKAQQEMQGAGEALGQSQGEQAVEGQGNALNALRQGAQDMMGQIMQAMRQQGQQPGQGQEGMAGQGGQNGRDPLGRPRSTTGPDFGDQVKVPDEIDVQRAREILEAIREKLGNNPPGEIERRYLERLLDIR</sequence>
<feature type="compositionally biased region" description="Low complexity" evidence="2">
    <location>
        <begin position="817"/>
        <end position="826"/>
    </location>
</feature>
<keyword evidence="3" id="KW-0472">Membrane</keyword>
<feature type="compositionally biased region" description="Low complexity" evidence="2">
    <location>
        <begin position="696"/>
        <end position="727"/>
    </location>
</feature>
<feature type="region of interest" description="Disordered" evidence="2">
    <location>
        <begin position="817"/>
        <end position="863"/>
    </location>
</feature>
<dbReference type="Proteomes" id="UP000052068">
    <property type="component" value="Unassembled WGS sequence"/>
</dbReference>
<keyword evidence="3" id="KW-1133">Transmembrane helix</keyword>
<feature type="region of interest" description="Disordered" evidence="2">
    <location>
        <begin position="773"/>
        <end position="793"/>
    </location>
</feature>
<feature type="compositionally biased region" description="Low complexity" evidence="2">
    <location>
        <begin position="631"/>
        <end position="649"/>
    </location>
</feature>
<keyword evidence="1" id="KW-0175">Coiled coil</keyword>
<evidence type="ECO:0000256" key="2">
    <source>
        <dbReference type="SAM" id="MobiDB-lite"/>
    </source>
</evidence>
<evidence type="ECO:0000256" key="3">
    <source>
        <dbReference type="SAM" id="Phobius"/>
    </source>
</evidence>
<keyword evidence="5" id="KW-1185">Reference proteome</keyword>
<name>A0ABR5CWC2_9HYPH</name>